<evidence type="ECO:0000313" key="1">
    <source>
        <dbReference type="EnsemblMetazoa" id="GPPI044295-PA"/>
    </source>
</evidence>
<protein>
    <submittedName>
        <fullName evidence="1">Uncharacterized protein</fullName>
    </submittedName>
</protein>
<dbReference type="VEuPathDB" id="VectorBase:GPPI044295"/>
<reference evidence="2" key="1">
    <citation type="submission" date="2015-01" db="EMBL/GenBank/DDBJ databases">
        <authorList>
            <person name="Aksoy S."/>
            <person name="Warren W."/>
            <person name="Wilson R.K."/>
        </authorList>
    </citation>
    <scope>NUCLEOTIDE SEQUENCE [LARGE SCALE GENOMIC DNA]</scope>
    <source>
        <strain evidence="2">IAEA</strain>
    </source>
</reference>
<reference evidence="1" key="2">
    <citation type="submission" date="2020-05" db="UniProtKB">
        <authorList>
            <consortium name="EnsemblMetazoa"/>
        </authorList>
    </citation>
    <scope>IDENTIFICATION</scope>
    <source>
        <strain evidence="1">IAEA</strain>
    </source>
</reference>
<organism evidence="1 2">
    <name type="scientific">Glossina palpalis gambiensis</name>
    <dbReference type="NCBI Taxonomy" id="67801"/>
    <lineage>
        <taxon>Eukaryota</taxon>
        <taxon>Metazoa</taxon>
        <taxon>Ecdysozoa</taxon>
        <taxon>Arthropoda</taxon>
        <taxon>Hexapoda</taxon>
        <taxon>Insecta</taxon>
        <taxon>Pterygota</taxon>
        <taxon>Neoptera</taxon>
        <taxon>Endopterygota</taxon>
        <taxon>Diptera</taxon>
        <taxon>Brachycera</taxon>
        <taxon>Muscomorpha</taxon>
        <taxon>Hippoboscoidea</taxon>
        <taxon>Glossinidae</taxon>
        <taxon>Glossina</taxon>
    </lineage>
</organism>
<sequence length="109" mass="12114">MGFVLPTPQNQDPVIGNIIPNLSLIICLNVCNSSLKAKICVRNIEFSCSKNAALKAIRSSQRFSPRGRRCKNGENIPPISFNSIKGKSRLLKFCDDELFKYSKAVNDVL</sequence>
<dbReference type="EnsemblMetazoa" id="GPPI044295-RA">
    <property type="protein sequence ID" value="GPPI044295-PA"/>
    <property type="gene ID" value="GPPI044295"/>
</dbReference>
<evidence type="ECO:0000313" key="2">
    <source>
        <dbReference type="Proteomes" id="UP000092460"/>
    </source>
</evidence>
<dbReference type="EMBL" id="JXJN01022666">
    <property type="status" value="NOT_ANNOTATED_CDS"/>
    <property type="molecule type" value="Genomic_DNA"/>
</dbReference>
<keyword evidence="2" id="KW-1185">Reference proteome</keyword>
<dbReference type="Proteomes" id="UP000092460">
    <property type="component" value="Unassembled WGS sequence"/>
</dbReference>
<accession>A0A1B0BYJ0</accession>
<name>A0A1B0BYJ0_9MUSC</name>
<dbReference type="AlphaFoldDB" id="A0A1B0BYJ0"/>
<proteinExistence type="predicted"/>